<dbReference type="InterPro" id="IPR000873">
    <property type="entry name" value="AMP-dep_synth/lig_dom"/>
</dbReference>
<dbReference type="Proteomes" id="UP000653493">
    <property type="component" value="Unassembled WGS sequence"/>
</dbReference>
<dbReference type="Pfam" id="PF00550">
    <property type="entry name" value="PP-binding"/>
    <property type="match status" value="2"/>
</dbReference>
<comment type="caution">
    <text evidence="9">The sequence shown here is derived from an EMBL/GenBank/DDBJ whole genome shotgun (WGS) entry which is preliminary data.</text>
</comment>
<dbReference type="InterPro" id="IPR009081">
    <property type="entry name" value="PP-bd_ACP"/>
</dbReference>
<dbReference type="InterPro" id="IPR029058">
    <property type="entry name" value="AB_hydrolase_fold"/>
</dbReference>
<dbReference type="InterPro" id="IPR036736">
    <property type="entry name" value="ACP-like_sf"/>
</dbReference>
<dbReference type="InterPro" id="IPR010060">
    <property type="entry name" value="NRPS_synth"/>
</dbReference>
<dbReference type="FunFam" id="3.40.50.980:FF:000001">
    <property type="entry name" value="Non-ribosomal peptide synthetase"/>
    <property type="match status" value="1"/>
</dbReference>
<sequence length="2638" mass="279214">MLEETAHTTGRTPLGAAQRGIWYAQRLDPGNPLHSGAACLDIRGPLDTGMLAEAVRRAVADTDALHLVFTEGTGPDHPDEGPRQHLDPAARPRVRLPDGPADEDTALRRMRAELAAAAEPPHGALSAQEIFRLGQDRHLWYYRAHHLLLDGTGLWLFQRRADTVLRALRDGAPVPDDPAAPLSRLWQEEAAYRESGYYAADRAHWQRVMGDRPAPVSLAGTPAVASHAFLRATGRVPAGPADALEELAARQGSGRPAAIIAAVAALVHRVTGATDVVLGLAVNARLTPAARRTPAMTANVVPLRLTVRPGLTVAELVARSAHALRDALRHQRYPQEELRRDLGALGARRPLYGPTVNLLRAPGPTFGGLPARLRFLSNGPVDDLKFTCYDAGTGALPVDLDGNPERYTRQDLDGHLERFTRLLAEFTEDPGRPLARLDVRTRAERRTHRPAPPAPGAAPPAAAPGPTLPALFERQAAETPERTAVTAGDARLTYRQLDRRANRLARLLRAHGARQGRLVALALPRTADLPVAVLAVLKTGAAYLPLDPGYPADRLALMVEDARPAVLLTDAATFAAGGLPEGLPRVALGTPPADAALRALPDGPLTATEQPAPRPDDTAYVIYTSGSTGRPKGVPVPHHNVVRLFRTARPVVGFGPDDVWTLLHSYAFDFSVWEIWGPLLHGGRLVVVPHDTVRTPARLLRLLGREGVTVLSQTPSAFQQLVLADAEHHDDGHLPALRRVVLGGEALDPGMLRDWYARHPDDAPLVINMYGITETTVHVTHRPLDRGTARTATGSPIGRPLADLGLYLLDSALRPAVPGTTGELYVAGEGLARGYLGRPALTAGRFVADPYGPPGTRMYRTGDLARYNADGELEHLGRADGQVQLRGFRIETAEIDAELTRLPEVSAAATVLRDAGGRLVSYVVPAPGAGPEPAALRARLAERLPPQSVPGAVVVLPALPLTPNGKLDRDALPEPAVRAAGRRPQGPDETRLCGLFAEILGHGPVGADDDFFDLGGHSLLATRLVSRVRAVFGTEIGVGAVFDAPTPARLAALLTPSDGTPRTTGPDAADAGPDAGPRPAADAGGPDPDGTPGHLPLSAAQRRMWAMHRLHGPTATYNLPCAVDLSGPLDGTALRAALLDVVRRHDILRTRYPDTGGEPVQEVLAPEATGPVDLLVRTTTDAALATALTEAARQPFDLTARPPLRAHLFGLPHAPDGRPRHTLLLVLHHIAGDGWSLGPLLRDLAHAYTARAAGRAPEWRRPAPRHTDHVHRERHGAPAAGSLEFWRRALDGAPEQTPLPTDRPRPAVAGTDGGSVPLEIGPALHARLRTLARRHHATVFMVLHAALAGLLTASGAGTDIVVGTPTSGRGGPQLDDAVGFFVNPLPLRVDTGGRPPFRELLDRVRRADLAAYDHQDVAFDRIVDAVAPQRSLARHPLFQVVLSFQDFEPRLDLPGLETAPRPVHLAAAKFDLTLNLVERHAADGTAAGITGDVEYATALFDEATARALGARLLTVLRAVCDDPARSVAGLDLLSAEEKRAALTAWNPAGEPPAHPHLPALFAARAAARPHAPALEADGTVLDYAELEARTNRIARLLLRHGVRGGTVLPIALPRSAAMATVWLAVLKTGAAALPVDPSYPAERLRHLLDAAGPGTPVVTSAEHAPALPPRPRDAIVLDAPHVRDALGALPDAPVTDTERGRPLHPGDPAYVIHTSGSTGRPKGVVVPHAGVPALAAAQAERFAVTEDSRVLQFASPSFDASVMEYLMAFGTGATLVVPPPGPLVGEDLARLLADARVTHALIPPTALTGVPPESLPALRTLVVGGEACPPALVAQWAPGRRMVNAYGPTETTACATTSAPLAPGGPVPIGTPVAGLRVHVLDDALRLAPVGVPGELYIAGPGVAHGYLGRPGATAERFVPDPWGPPGSRAFRTGDRARRRADGTLEYLGRADDQVKIRGFRIEPGEIATALTTHPAVRRCAVVVREDRPGDRRLVAYVVPAAADAGHPELRRHLAALLPAHMVPAAFVTLDRLPVTPQGKLDRAALPAPDPAPAVSARTARPGAERTVCEALAEILGLQAAGPDDDFFELGGDSIIAIRLVSRLRAHGLSLTTRDVFERRTAAALAERAAVPAPAPRPVRRAAHGDSFPAPPLAHWLDGLGAPADRFSQTMTVTTPPIRDAALLHRALRHVLDAHPALRTTLLSGAADDPATARLLLRTAPPGTPDTTALLRRVPVTGAVPDDVHAAAVDRARGELAPRQGRMVRAVWFDAGDRDGRLALVVHHLAVDAVSWGALLPDLRAAYEAAATGSAPPPHPAAHPYAAWASGLAEAAADQRTVRELPYWSTVLSGPHVRPGTGEPDPARDTYGSLRHLTTELPEPVTRALLTEVPAAFHCRVLEPLLTAFGIALAHGTPGRDGKAAADVLLDLERHGRDDPAAVPGLETGVGWFTTVHPLRLPLAGTDTEEALAGGPALGHAVKQVKETLRAVPGHGTGYGLLRHLNDRTAPVLGDLGHPPAAFNYLGRLRTEGARWSAVPDERDLAGAGADPAMPAGHVLEVDAVTLDGPEGPRLRAVFRWPRALLAPGTAAGISTAWTRALTALVDHVRRPDAGGWTPSDLPLVDLDQSDIEALEAAWRDR</sequence>
<reference evidence="9" key="2">
    <citation type="submission" date="2020-09" db="EMBL/GenBank/DDBJ databases">
        <authorList>
            <person name="Sun Q."/>
            <person name="Ohkuma M."/>
        </authorList>
    </citation>
    <scope>NUCLEOTIDE SEQUENCE</scope>
    <source>
        <strain evidence="9">JCM 4234</strain>
    </source>
</reference>
<feature type="domain" description="Carrier" evidence="8">
    <location>
        <begin position="2059"/>
        <end position="2133"/>
    </location>
</feature>
<evidence type="ECO:0000313" key="10">
    <source>
        <dbReference type="Proteomes" id="UP000653493"/>
    </source>
</evidence>
<dbReference type="PROSITE" id="PS00012">
    <property type="entry name" value="PHOSPHOPANTETHEINE"/>
    <property type="match status" value="2"/>
</dbReference>
<dbReference type="EMBL" id="BMSL01000009">
    <property type="protein sequence ID" value="GGS44265.1"/>
    <property type="molecule type" value="Genomic_DNA"/>
</dbReference>
<comment type="cofactor">
    <cofactor evidence="1">
        <name>pantetheine 4'-phosphate</name>
        <dbReference type="ChEBI" id="CHEBI:47942"/>
    </cofactor>
</comment>
<dbReference type="FunFam" id="2.30.38.10:FF:000001">
    <property type="entry name" value="Non-ribosomal peptide synthetase PvdI"/>
    <property type="match status" value="2"/>
</dbReference>
<feature type="domain" description="Carrier" evidence="8">
    <location>
        <begin position="983"/>
        <end position="1058"/>
    </location>
</feature>
<evidence type="ECO:0000256" key="4">
    <source>
        <dbReference type="ARBA" id="ARBA00022553"/>
    </source>
</evidence>
<dbReference type="Pfam" id="PF13193">
    <property type="entry name" value="AMP-binding_C"/>
    <property type="match status" value="2"/>
</dbReference>
<evidence type="ECO:0000256" key="3">
    <source>
        <dbReference type="ARBA" id="ARBA00022450"/>
    </source>
</evidence>
<dbReference type="GO" id="GO:0043041">
    <property type="term" value="P:amino acid activation for nonribosomal peptide biosynthetic process"/>
    <property type="evidence" value="ECO:0007669"/>
    <property type="project" value="TreeGrafter"/>
</dbReference>
<feature type="compositionally biased region" description="Basic and acidic residues" evidence="7">
    <location>
        <begin position="74"/>
        <end position="90"/>
    </location>
</feature>
<dbReference type="Pfam" id="PF00668">
    <property type="entry name" value="Condensation"/>
    <property type="match status" value="3"/>
</dbReference>
<dbReference type="GO" id="GO:0008610">
    <property type="term" value="P:lipid biosynthetic process"/>
    <property type="evidence" value="ECO:0007669"/>
    <property type="project" value="UniProtKB-ARBA"/>
</dbReference>
<name>A0A918LGQ8_STRGD</name>
<keyword evidence="4" id="KW-0597">Phosphoprotein</keyword>
<dbReference type="InterPro" id="IPR020806">
    <property type="entry name" value="PKS_PP-bd"/>
</dbReference>
<dbReference type="GO" id="GO:0003824">
    <property type="term" value="F:catalytic activity"/>
    <property type="evidence" value="ECO:0007669"/>
    <property type="project" value="UniProtKB-KW"/>
</dbReference>
<dbReference type="Gene3D" id="1.10.1200.10">
    <property type="entry name" value="ACP-like"/>
    <property type="match status" value="1"/>
</dbReference>
<evidence type="ECO:0000256" key="6">
    <source>
        <dbReference type="ARBA" id="ARBA00023194"/>
    </source>
</evidence>
<organism evidence="9 10">
    <name type="scientific">Streptomyces griseoviridis</name>
    <dbReference type="NCBI Taxonomy" id="45398"/>
    <lineage>
        <taxon>Bacteria</taxon>
        <taxon>Bacillati</taxon>
        <taxon>Actinomycetota</taxon>
        <taxon>Actinomycetes</taxon>
        <taxon>Kitasatosporales</taxon>
        <taxon>Streptomycetaceae</taxon>
        <taxon>Streptomyces</taxon>
    </lineage>
</organism>
<dbReference type="CDD" id="cd19540">
    <property type="entry name" value="LCL_NRPS-like"/>
    <property type="match status" value="1"/>
</dbReference>
<comment type="similarity">
    <text evidence="2">Belongs to the ATP-dependent AMP-binding enzyme family.</text>
</comment>
<dbReference type="FunFam" id="3.30.300.30:FF:000010">
    <property type="entry name" value="Enterobactin synthetase component F"/>
    <property type="match status" value="1"/>
</dbReference>
<dbReference type="FunFam" id="3.40.50.980:FF:000002">
    <property type="entry name" value="Enterobactin synthetase component F"/>
    <property type="match status" value="1"/>
</dbReference>
<dbReference type="Gene3D" id="3.30.559.10">
    <property type="entry name" value="Chloramphenicol acetyltransferase-like domain"/>
    <property type="match status" value="3"/>
</dbReference>
<evidence type="ECO:0000256" key="5">
    <source>
        <dbReference type="ARBA" id="ARBA00022737"/>
    </source>
</evidence>
<feature type="region of interest" description="Disordered" evidence="7">
    <location>
        <begin position="1256"/>
        <end position="1276"/>
    </location>
</feature>
<dbReference type="InterPro" id="IPR020845">
    <property type="entry name" value="AMP-binding_CS"/>
</dbReference>
<dbReference type="SUPFAM" id="SSF47336">
    <property type="entry name" value="ACP-like"/>
    <property type="match status" value="2"/>
</dbReference>
<dbReference type="InterPro" id="IPR001242">
    <property type="entry name" value="Condensation_dom"/>
</dbReference>
<dbReference type="GO" id="GO:0031177">
    <property type="term" value="F:phosphopantetheine binding"/>
    <property type="evidence" value="ECO:0007669"/>
    <property type="project" value="InterPro"/>
</dbReference>
<dbReference type="Gene3D" id="3.30.300.30">
    <property type="match status" value="2"/>
</dbReference>
<dbReference type="GO" id="GO:0044550">
    <property type="term" value="P:secondary metabolite biosynthetic process"/>
    <property type="evidence" value="ECO:0007669"/>
    <property type="project" value="UniProtKB-ARBA"/>
</dbReference>
<dbReference type="Gene3D" id="3.40.50.1820">
    <property type="entry name" value="alpha/beta hydrolase"/>
    <property type="match status" value="1"/>
</dbReference>
<dbReference type="InterPro" id="IPR023213">
    <property type="entry name" value="CAT-like_dom_sf"/>
</dbReference>
<dbReference type="SUPFAM" id="SSF52777">
    <property type="entry name" value="CoA-dependent acyltransferases"/>
    <property type="match status" value="6"/>
</dbReference>
<dbReference type="PANTHER" id="PTHR45527">
    <property type="entry name" value="NONRIBOSOMAL PEPTIDE SYNTHETASE"/>
    <property type="match status" value="1"/>
</dbReference>
<dbReference type="InterPro" id="IPR010071">
    <property type="entry name" value="AA_adenyl_dom"/>
</dbReference>
<feature type="compositionally biased region" description="Pro residues" evidence="7">
    <location>
        <begin position="450"/>
        <end position="467"/>
    </location>
</feature>
<dbReference type="NCBIfam" id="TIGR01720">
    <property type="entry name" value="NRPS-para261"/>
    <property type="match status" value="1"/>
</dbReference>
<dbReference type="FunFam" id="1.10.1200.10:FF:000016">
    <property type="entry name" value="Non-ribosomal peptide synthase"/>
    <property type="match status" value="1"/>
</dbReference>
<feature type="region of interest" description="Disordered" evidence="7">
    <location>
        <begin position="1053"/>
        <end position="1096"/>
    </location>
</feature>
<feature type="compositionally biased region" description="Low complexity" evidence="7">
    <location>
        <begin position="1063"/>
        <end position="1093"/>
    </location>
</feature>
<dbReference type="GO" id="GO:0072330">
    <property type="term" value="P:monocarboxylic acid biosynthetic process"/>
    <property type="evidence" value="ECO:0007669"/>
    <property type="project" value="UniProtKB-ARBA"/>
</dbReference>
<dbReference type="SUPFAM" id="SSF56801">
    <property type="entry name" value="Acetyl-CoA synthetase-like"/>
    <property type="match status" value="2"/>
</dbReference>
<dbReference type="Gene3D" id="3.40.50.12780">
    <property type="entry name" value="N-terminal domain of ligase-like"/>
    <property type="match status" value="2"/>
</dbReference>
<evidence type="ECO:0000256" key="2">
    <source>
        <dbReference type="ARBA" id="ARBA00006432"/>
    </source>
</evidence>
<dbReference type="PROSITE" id="PS00455">
    <property type="entry name" value="AMP_BINDING"/>
    <property type="match status" value="2"/>
</dbReference>
<dbReference type="InterPro" id="IPR025110">
    <property type="entry name" value="AMP-bd_C"/>
</dbReference>
<dbReference type="InterPro" id="IPR006162">
    <property type="entry name" value="Ppantetheine_attach_site"/>
</dbReference>
<proteinExistence type="inferred from homology"/>
<dbReference type="GO" id="GO:0017000">
    <property type="term" value="P:antibiotic biosynthetic process"/>
    <property type="evidence" value="ECO:0007669"/>
    <property type="project" value="UniProtKB-KW"/>
</dbReference>
<dbReference type="Pfam" id="PF00501">
    <property type="entry name" value="AMP-binding"/>
    <property type="match status" value="2"/>
</dbReference>
<protein>
    <recommendedName>
        <fullName evidence="8">Carrier domain-containing protein</fullName>
    </recommendedName>
</protein>
<evidence type="ECO:0000259" key="8">
    <source>
        <dbReference type="PROSITE" id="PS50075"/>
    </source>
</evidence>
<dbReference type="CDD" id="cd17643">
    <property type="entry name" value="A_NRPS_Cytc1-like"/>
    <property type="match status" value="1"/>
</dbReference>
<dbReference type="PROSITE" id="PS50075">
    <property type="entry name" value="CARRIER"/>
    <property type="match status" value="2"/>
</dbReference>
<dbReference type="PANTHER" id="PTHR45527:SF14">
    <property type="entry name" value="PLIPASTATIN SYNTHASE SUBUNIT B"/>
    <property type="match status" value="1"/>
</dbReference>
<evidence type="ECO:0000256" key="1">
    <source>
        <dbReference type="ARBA" id="ARBA00001957"/>
    </source>
</evidence>
<evidence type="ECO:0000313" key="9">
    <source>
        <dbReference type="EMBL" id="GGS44265.1"/>
    </source>
</evidence>
<keyword evidence="6" id="KW-0045">Antibiotic biosynthesis</keyword>
<feature type="region of interest" description="Disordered" evidence="7">
    <location>
        <begin position="2042"/>
        <end position="2061"/>
    </location>
</feature>
<feature type="compositionally biased region" description="Basic and acidic residues" evidence="7">
    <location>
        <begin position="1257"/>
        <end position="1271"/>
    </location>
</feature>
<keyword evidence="5" id="KW-0677">Repeat</keyword>
<feature type="region of interest" description="Disordered" evidence="7">
    <location>
        <begin position="1293"/>
        <end position="1314"/>
    </location>
</feature>
<keyword evidence="10" id="KW-1185">Reference proteome</keyword>
<dbReference type="InterPro" id="IPR042099">
    <property type="entry name" value="ANL_N_sf"/>
</dbReference>
<feature type="region of interest" description="Disordered" evidence="7">
    <location>
        <begin position="70"/>
        <end position="102"/>
    </location>
</feature>
<keyword evidence="3" id="KW-0596">Phosphopantetheine</keyword>
<evidence type="ECO:0000256" key="7">
    <source>
        <dbReference type="SAM" id="MobiDB-lite"/>
    </source>
</evidence>
<dbReference type="FunFam" id="3.40.50.12780:FF:000012">
    <property type="entry name" value="Non-ribosomal peptide synthetase"/>
    <property type="match status" value="2"/>
</dbReference>
<accession>A0A918LGQ8</accession>
<dbReference type="InterPro" id="IPR045851">
    <property type="entry name" value="AMP-bd_C_sf"/>
</dbReference>
<gene>
    <name evidence="9" type="ORF">GCM10010238_37540</name>
</gene>
<dbReference type="GO" id="GO:0005829">
    <property type="term" value="C:cytosol"/>
    <property type="evidence" value="ECO:0007669"/>
    <property type="project" value="TreeGrafter"/>
</dbReference>
<dbReference type="Gene3D" id="3.30.559.30">
    <property type="entry name" value="Nonribosomal peptide synthetase, condensation domain"/>
    <property type="match status" value="3"/>
</dbReference>
<dbReference type="NCBIfam" id="TIGR01733">
    <property type="entry name" value="AA-adenyl-dom"/>
    <property type="match status" value="2"/>
</dbReference>
<reference evidence="9" key="1">
    <citation type="journal article" date="2014" name="Int. J. Syst. Evol. Microbiol.">
        <title>Complete genome sequence of Corynebacterium casei LMG S-19264T (=DSM 44701T), isolated from a smear-ripened cheese.</title>
        <authorList>
            <consortium name="US DOE Joint Genome Institute (JGI-PGF)"/>
            <person name="Walter F."/>
            <person name="Albersmeier A."/>
            <person name="Kalinowski J."/>
            <person name="Ruckert C."/>
        </authorList>
    </citation>
    <scope>NUCLEOTIDE SEQUENCE</scope>
    <source>
        <strain evidence="9">JCM 4234</strain>
    </source>
</reference>
<feature type="region of interest" description="Disordered" evidence="7">
    <location>
        <begin position="441"/>
        <end position="467"/>
    </location>
</feature>
<dbReference type="SMART" id="SM00823">
    <property type="entry name" value="PKS_PP"/>
    <property type="match status" value="2"/>
</dbReference>